<dbReference type="Proteomes" id="UP001057375">
    <property type="component" value="Unassembled WGS sequence"/>
</dbReference>
<sequence length="106" mass="11700">MIPSVGGYCRDELQNIHGGDWARKTEYSFDDIDSEGIDIMLSAASGEERQYDDLIRIDLPTKTTRIARPTSGNKCYFTGVGNNLSNTMTTRLDLTGASTAEIEFKA</sequence>
<organism evidence="1 2">
    <name type="scientific">Aduncisulcus paluster</name>
    <dbReference type="NCBI Taxonomy" id="2918883"/>
    <lineage>
        <taxon>Eukaryota</taxon>
        <taxon>Metamonada</taxon>
        <taxon>Carpediemonas-like organisms</taxon>
        <taxon>Aduncisulcus</taxon>
    </lineage>
</organism>
<accession>A0ABQ5K2A4</accession>
<dbReference type="EMBL" id="BQXS01007194">
    <property type="protein sequence ID" value="GKT26159.1"/>
    <property type="molecule type" value="Genomic_DNA"/>
</dbReference>
<feature type="non-terminal residue" evidence="1">
    <location>
        <position position="106"/>
    </location>
</feature>
<evidence type="ECO:0000313" key="2">
    <source>
        <dbReference type="Proteomes" id="UP001057375"/>
    </source>
</evidence>
<keyword evidence="2" id="KW-1185">Reference proteome</keyword>
<evidence type="ECO:0000313" key="1">
    <source>
        <dbReference type="EMBL" id="GKT26159.1"/>
    </source>
</evidence>
<reference evidence="1" key="1">
    <citation type="submission" date="2022-03" db="EMBL/GenBank/DDBJ databases">
        <title>Draft genome sequence of Aduncisulcus paluster, a free-living microaerophilic Fornicata.</title>
        <authorList>
            <person name="Yuyama I."/>
            <person name="Kume K."/>
            <person name="Tamura T."/>
            <person name="Inagaki Y."/>
            <person name="Hashimoto T."/>
        </authorList>
    </citation>
    <scope>NUCLEOTIDE SEQUENCE</scope>
    <source>
        <strain evidence="1">NY0171</strain>
    </source>
</reference>
<proteinExistence type="predicted"/>
<comment type="caution">
    <text evidence="1">The sequence shown here is derived from an EMBL/GenBank/DDBJ whole genome shotgun (WGS) entry which is preliminary data.</text>
</comment>
<gene>
    <name evidence="1" type="ORF">ADUPG1_004683</name>
</gene>
<name>A0ABQ5K2A4_9EUKA</name>
<dbReference type="Pfam" id="PF20773">
    <property type="entry name" value="InhA-like_MAM"/>
    <property type="match status" value="1"/>
</dbReference>
<protein>
    <submittedName>
        <fullName evidence="1">Immune inhibitor A</fullName>
    </submittedName>
</protein>